<evidence type="ECO:0000313" key="1">
    <source>
        <dbReference type="EMBL" id="KAK6511209.1"/>
    </source>
</evidence>
<dbReference type="Proteomes" id="UP001370758">
    <property type="component" value="Unassembled WGS sequence"/>
</dbReference>
<dbReference type="EMBL" id="JAVHJL010000001">
    <property type="protein sequence ID" value="KAK6511209.1"/>
    <property type="molecule type" value="Genomic_DNA"/>
</dbReference>
<organism evidence="1 2">
    <name type="scientific">Arthrobotrys musiformis</name>
    <dbReference type="NCBI Taxonomy" id="47236"/>
    <lineage>
        <taxon>Eukaryota</taxon>
        <taxon>Fungi</taxon>
        <taxon>Dikarya</taxon>
        <taxon>Ascomycota</taxon>
        <taxon>Pezizomycotina</taxon>
        <taxon>Orbiliomycetes</taxon>
        <taxon>Orbiliales</taxon>
        <taxon>Orbiliaceae</taxon>
        <taxon>Arthrobotrys</taxon>
    </lineage>
</organism>
<gene>
    <name evidence="1" type="ORF">TWF481_000130</name>
</gene>
<sequence>MATLPAPYKYVIVEKDPEANETTTTLPEFVSFDSLEDPLPVKARRLLMERATIYDLKAARRIVDYINEEDAGFLLDTGYAGFQYYLINICVAEHAPKFSLSLRLGRPRDCKIPVGYTDLEGGRSWDSMSLDRDIG</sequence>
<name>A0AAV9WMS7_9PEZI</name>
<evidence type="ECO:0000313" key="2">
    <source>
        <dbReference type="Proteomes" id="UP001370758"/>
    </source>
</evidence>
<dbReference type="AlphaFoldDB" id="A0AAV9WMS7"/>
<reference evidence="1 2" key="1">
    <citation type="submission" date="2023-08" db="EMBL/GenBank/DDBJ databases">
        <authorList>
            <person name="Palmer J.M."/>
        </authorList>
    </citation>
    <scope>NUCLEOTIDE SEQUENCE [LARGE SCALE GENOMIC DNA]</scope>
    <source>
        <strain evidence="1 2">TWF481</strain>
    </source>
</reference>
<keyword evidence="2" id="KW-1185">Reference proteome</keyword>
<comment type="caution">
    <text evidence="1">The sequence shown here is derived from an EMBL/GenBank/DDBJ whole genome shotgun (WGS) entry which is preliminary data.</text>
</comment>
<protein>
    <submittedName>
        <fullName evidence="1">Uncharacterized protein</fullName>
    </submittedName>
</protein>
<accession>A0AAV9WMS7</accession>
<proteinExistence type="predicted"/>